<organism evidence="2 5">
    <name type="scientific">Didymodactylos carnosus</name>
    <dbReference type="NCBI Taxonomy" id="1234261"/>
    <lineage>
        <taxon>Eukaryota</taxon>
        <taxon>Metazoa</taxon>
        <taxon>Spiralia</taxon>
        <taxon>Gnathifera</taxon>
        <taxon>Rotifera</taxon>
        <taxon>Eurotatoria</taxon>
        <taxon>Bdelloidea</taxon>
        <taxon>Philodinida</taxon>
        <taxon>Philodinidae</taxon>
        <taxon>Didymodactylos</taxon>
    </lineage>
</organism>
<dbReference type="Proteomes" id="UP000682733">
    <property type="component" value="Unassembled WGS sequence"/>
</dbReference>
<comment type="caution">
    <text evidence="2">The sequence shown here is derived from an EMBL/GenBank/DDBJ whole genome shotgun (WGS) entry which is preliminary data.</text>
</comment>
<dbReference type="Proteomes" id="UP000663829">
    <property type="component" value="Unassembled WGS sequence"/>
</dbReference>
<dbReference type="Proteomes" id="UP000681722">
    <property type="component" value="Unassembled WGS sequence"/>
</dbReference>
<evidence type="ECO:0000313" key="2">
    <source>
        <dbReference type="EMBL" id="CAF1353115.1"/>
    </source>
</evidence>
<gene>
    <name evidence="2" type="ORF">GPM918_LOCUS31011</name>
    <name evidence="1" type="ORF">OVA965_LOCUS3644</name>
    <name evidence="4" type="ORF">SRO942_LOCUS31644</name>
    <name evidence="3" type="ORF">TMI583_LOCUS3643</name>
</gene>
<sequence>MSDSNSGKIPQARAKSSTDHELVCRYSLRKRKYWQAIENATPQQSPENITSSPLTIDETTPISVEDLDQVISAISDYCSSELSYVIERVEQLVNKLFLQLPTLKSAREEDLFVLYSERTINILIK</sequence>
<dbReference type="EMBL" id="CAJNOQ010015009">
    <property type="protein sequence ID" value="CAF1353115.1"/>
    <property type="molecule type" value="Genomic_DNA"/>
</dbReference>
<name>A0A815HJ23_9BILA</name>
<keyword evidence="5" id="KW-1185">Reference proteome</keyword>
<dbReference type="EMBL" id="CAJOBC010065539">
    <property type="protein sequence ID" value="CAF4224758.1"/>
    <property type="molecule type" value="Genomic_DNA"/>
</dbReference>
<proteinExistence type="predicted"/>
<protein>
    <submittedName>
        <fullName evidence="2">Uncharacterized protein</fullName>
    </submittedName>
</protein>
<accession>A0A815HJ23</accession>
<dbReference type="EMBL" id="CAJNOK010000892">
    <property type="protein sequence ID" value="CAF0781678.1"/>
    <property type="molecule type" value="Genomic_DNA"/>
</dbReference>
<dbReference type="Proteomes" id="UP000677228">
    <property type="component" value="Unassembled WGS sequence"/>
</dbReference>
<evidence type="ECO:0000313" key="4">
    <source>
        <dbReference type="EMBL" id="CAF4224758.1"/>
    </source>
</evidence>
<dbReference type="EMBL" id="CAJOBA010000892">
    <property type="protein sequence ID" value="CAF3563413.1"/>
    <property type="molecule type" value="Genomic_DNA"/>
</dbReference>
<evidence type="ECO:0000313" key="1">
    <source>
        <dbReference type="EMBL" id="CAF0781678.1"/>
    </source>
</evidence>
<reference evidence="2" key="1">
    <citation type="submission" date="2021-02" db="EMBL/GenBank/DDBJ databases">
        <authorList>
            <person name="Nowell W R."/>
        </authorList>
    </citation>
    <scope>NUCLEOTIDE SEQUENCE</scope>
</reference>
<evidence type="ECO:0000313" key="5">
    <source>
        <dbReference type="Proteomes" id="UP000663829"/>
    </source>
</evidence>
<dbReference type="AlphaFoldDB" id="A0A815HJ23"/>
<evidence type="ECO:0000313" key="3">
    <source>
        <dbReference type="EMBL" id="CAF3563413.1"/>
    </source>
</evidence>